<comment type="caution">
    <text evidence="2">The sequence shown here is derived from an EMBL/GenBank/DDBJ whole genome shotgun (WGS) entry which is preliminary data.</text>
</comment>
<proteinExistence type="predicted"/>
<dbReference type="Proteomes" id="UP001609376">
    <property type="component" value="Unassembled WGS sequence"/>
</dbReference>
<reference evidence="2 3" key="1">
    <citation type="submission" date="2024-10" db="EMBL/GenBank/DDBJ databases">
        <title>Paracoccus drimophilus sp. nov., a novel bacterium from corn roots in Hunan.</title>
        <authorList>
            <person name="Li X."/>
        </authorList>
    </citation>
    <scope>NUCLEOTIDE SEQUENCE [LARGE SCALE GENOMIC DNA]</scope>
    <source>
        <strain evidence="2 3">NGMCC 1.201697</strain>
    </source>
</reference>
<evidence type="ECO:0000256" key="1">
    <source>
        <dbReference type="SAM" id="MobiDB-lite"/>
    </source>
</evidence>
<feature type="region of interest" description="Disordered" evidence="1">
    <location>
        <begin position="37"/>
        <end position="65"/>
    </location>
</feature>
<keyword evidence="3" id="KW-1185">Reference proteome</keyword>
<dbReference type="EMBL" id="JBIMPR010000025">
    <property type="protein sequence ID" value="MFH5776892.1"/>
    <property type="molecule type" value="Genomic_DNA"/>
</dbReference>
<organism evidence="2 3">
    <name type="scientific">Paracoccus broussonetiae subsp. drimophilus</name>
    <dbReference type="NCBI Taxonomy" id="3373869"/>
    <lineage>
        <taxon>Bacteria</taxon>
        <taxon>Pseudomonadati</taxon>
        <taxon>Pseudomonadota</taxon>
        <taxon>Alphaproteobacteria</taxon>
        <taxon>Rhodobacterales</taxon>
        <taxon>Paracoccaceae</taxon>
        <taxon>Paracoccus</taxon>
        <taxon>Paracoccus broussonetiae</taxon>
    </lineage>
</organism>
<protein>
    <recommendedName>
        <fullName evidence="4">Stability/partitioning determinant</fullName>
    </recommendedName>
</protein>
<name>A0ABW7LVR9_9RHOB</name>
<evidence type="ECO:0000313" key="3">
    <source>
        <dbReference type="Proteomes" id="UP001609376"/>
    </source>
</evidence>
<dbReference type="RefSeq" id="WP_395135907.1">
    <property type="nucleotide sequence ID" value="NZ_JBIMPR010000025.1"/>
</dbReference>
<gene>
    <name evidence="2" type="ORF">ACHFJ0_21815</name>
</gene>
<sequence length="112" mass="12065">MTGARAKIGFSDALDLSDFTPAAPAKPVSGPEVAAAAGFNRREPTPAIKPVVPPVKQQRRRRTGRNAQINIKAKPETLERFYAAADGMGYGVGEAFELAVDLIEAEMRKRGR</sequence>
<evidence type="ECO:0000313" key="2">
    <source>
        <dbReference type="EMBL" id="MFH5776892.1"/>
    </source>
</evidence>
<accession>A0ABW7LVR9</accession>
<evidence type="ECO:0008006" key="4">
    <source>
        <dbReference type="Google" id="ProtNLM"/>
    </source>
</evidence>